<dbReference type="GO" id="GO:0009834">
    <property type="term" value="P:plant-type secondary cell wall biogenesis"/>
    <property type="evidence" value="ECO:0007669"/>
    <property type="project" value="TreeGrafter"/>
</dbReference>
<reference evidence="12" key="1">
    <citation type="submission" date="2025-08" db="UniProtKB">
        <authorList>
            <consortium name="RefSeq"/>
        </authorList>
    </citation>
    <scope>IDENTIFICATION</scope>
    <source>
        <tissue evidence="12">Fruit stalk</tissue>
    </source>
</reference>
<dbReference type="GO" id="GO:0045492">
    <property type="term" value="P:xylan biosynthetic process"/>
    <property type="evidence" value="ECO:0007669"/>
    <property type="project" value="TreeGrafter"/>
</dbReference>
<evidence type="ECO:0000259" key="9">
    <source>
        <dbReference type="Pfam" id="PF13839"/>
    </source>
</evidence>
<keyword evidence="6 8" id="KW-0472">Membrane</keyword>
<comment type="subcellular location">
    <subcellularLocation>
        <location evidence="1">Membrane</location>
        <topology evidence="1">Single-pass membrane protein</topology>
    </subcellularLocation>
</comment>
<dbReference type="AlphaFoldDB" id="A0A6P5XWZ4"/>
<evidence type="ECO:0000256" key="1">
    <source>
        <dbReference type="ARBA" id="ARBA00004167"/>
    </source>
</evidence>
<dbReference type="GO" id="GO:0005794">
    <property type="term" value="C:Golgi apparatus"/>
    <property type="evidence" value="ECO:0007669"/>
    <property type="project" value="TreeGrafter"/>
</dbReference>
<feature type="transmembrane region" description="Helical" evidence="8">
    <location>
        <begin position="21"/>
        <end position="37"/>
    </location>
</feature>
<dbReference type="GO" id="GO:0016407">
    <property type="term" value="F:acetyltransferase activity"/>
    <property type="evidence" value="ECO:0007669"/>
    <property type="project" value="TreeGrafter"/>
</dbReference>
<evidence type="ECO:0000256" key="7">
    <source>
        <dbReference type="SAM" id="MobiDB-lite"/>
    </source>
</evidence>
<dbReference type="InterPro" id="IPR025846">
    <property type="entry name" value="TBL_N"/>
</dbReference>
<dbReference type="GO" id="GO:0010411">
    <property type="term" value="P:xyloglucan metabolic process"/>
    <property type="evidence" value="ECO:0007669"/>
    <property type="project" value="TreeGrafter"/>
</dbReference>
<proteinExistence type="inferred from homology"/>
<dbReference type="Proteomes" id="UP000515121">
    <property type="component" value="Unplaced"/>
</dbReference>
<dbReference type="Pfam" id="PF13839">
    <property type="entry name" value="PC-Esterase"/>
    <property type="match status" value="1"/>
</dbReference>
<keyword evidence="3 8" id="KW-0812">Transmembrane</keyword>
<keyword evidence="4" id="KW-0735">Signal-anchor</keyword>
<evidence type="ECO:0000259" key="10">
    <source>
        <dbReference type="Pfam" id="PF14416"/>
    </source>
</evidence>
<dbReference type="InterPro" id="IPR026057">
    <property type="entry name" value="TBL_C"/>
</dbReference>
<evidence type="ECO:0000256" key="4">
    <source>
        <dbReference type="ARBA" id="ARBA00022968"/>
    </source>
</evidence>
<evidence type="ECO:0000313" key="12">
    <source>
        <dbReference type="RefSeq" id="XP_022732728.1"/>
    </source>
</evidence>
<dbReference type="RefSeq" id="XP_022732728.1">
    <property type="nucleotide sequence ID" value="XM_022876993.1"/>
</dbReference>
<dbReference type="GO" id="GO:0016020">
    <property type="term" value="C:membrane"/>
    <property type="evidence" value="ECO:0007669"/>
    <property type="project" value="UniProtKB-SubCell"/>
</dbReference>
<dbReference type="PANTHER" id="PTHR13533">
    <property type="entry name" value="N-ACETYLNEURAMINATE 9-O-ACETYLTRANSFERASE"/>
    <property type="match status" value="1"/>
</dbReference>
<feature type="domain" description="Trichome birefringence-like C-terminal" evidence="9">
    <location>
        <begin position="296"/>
        <end position="578"/>
    </location>
</feature>
<keyword evidence="11" id="KW-1185">Reference proteome</keyword>
<evidence type="ECO:0000256" key="8">
    <source>
        <dbReference type="SAM" id="Phobius"/>
    </source>
</evidence>
<dbReference type="Pfam" id="PF14416">
    <property type="entry name" value="PMR5N"/>
    <property type="match status" value="1"/>
</dbReference>
<feature type="domain" description="Trichome birefringence-like N-terminal" evidence="10">
    <location>
        <begin position="240"/>
        <end position="293"/>
    </location>
</feature>
<evidence type="ECO:0000256" key="6">
    <source>
        <dbReference type="ARBA" id="ARBA00023136"/>
    </source>
</evidence>
<keyword evidence="5 8" id="KW-1133">Transmembrane helix</keyword>
<evidence type="ECO:0000256" key="2">
    <source>
        <dbReference type="ARBA" id="ARBA00007727"/>
    </source>
</evidence>
<name>A0A6P5XWZ4_DURZI</name>
<sequence>MRLRMKLGPYKLRWKAKELSLFLIVLVCATILIWTWNKSPVLTSLLPSKNQLLQLSPDIKTVPLEPKRHVREDISTLTRREVITNEEERHLDKTPSTDIINNEEEHHPDKTPTAILNNKEEQHLDKVTSADTSESSLDFETVPHQKKAHFSFTCFTMNIIGILLRPVSSFSTSNSQHLGIPILICYGGAEEAAKHKHSPKGEKTGVVKSGSISTQTEETKNVILGEKTSEQEEKRVANQACNYAKGKWVIDDKRPLYSGFGCKQWLAPMWACRLMRRQDFAFEKLRWQPNGCEMEEFEGSKFLKRMQDKTLAFVGDSLGRQQFQSLMCMITAGKDSSNVLDVGKEYGLVIPPGGKRPNGWAYRFPSTNTTVLYYWSSSLCDLEPLNVKDPHIEYAMHLDRPPAFLRQFLHKIDVLVLNTGHHWNRGKLRANRWVMYVGGVPNTNRKIADMGSAKNFTIHSTVKWLDSQLPKHPHLKTFYRSISPRHFVNGDWNSGGSCDNTTPMSIGKEVLQEESSDHSAASATRGTGVKLLDITALSQVRDEGHISRFRITASPGVQDCLHWCLPGVPDTWNEILFAQI</sequence>
<evidence type="ECO:0000256" key="5">
    <source>
        <dbReference type="ARBA" id="ARBA00022989"/>
    </source>
</evidence>
<protein>
    <submittedName>
        <fullName evidence="12">Protein trichome birefringence-like 16 isoform X1</fullName>
    </submittedName>
</protein>
<dbReference type="PANTHER" id="PTHR13533:SF32">
    <property type="entry name" value="PROTEIN TRICHOME BIREFRINGENCE-LIKE 14"/>
    <property type="match status" value="1"/>
</dbReference>
<dbReference type="OrthoDB" id="630188at2759"/>
<evidence type="ECO:0000313" key="11">
    <source>
        <dbReference type="Proteomes" id="UP000515121"/>
    </source>
</evidence>
<accession>A0A6P5XWZ4</accession>
<comment type="similarity">
    <text evidence="2">Belongs to the PC-esterase family. TBL subfamily.</text>
</comment>
<feature type="compositionally biased region" description="Basic and acidic residues" evidence="7">
    <location>
        <begin position="85"/>
        <end position="95"/>
    </location>
</feature>
<feature type="region of interest" description="Disordered" evidence="7">
    <location>
        <begin position="85"/>
        <end position="117"/>
    </location>
</feature>
<organism evidence="11 12">
    <name type="scientific">Durio zibethinus</name>
    <name type="common">Durian</name>
    <dbReference type="NCBI Taxonomy" id="66656"/>
    <lineage>
        <taxon>Eukaryota</taxon>
        <taxon>Viridiplantae</taxon>
        <taxon>Streptophyta</taxon>
        <taxon>Embryophyta</taxon>
        <taxon>Tracheophyta</taxon>
        <taxon>Spermatophyta</taxon>
        <taxon>Magnoliopsida</taxon>
        <taxon>eudicotyledons</taxon>
        <taxon>Gunneridae</taxon>
        <taxon>Pentapetalae</taxon>
        <taxon>rosids</taxon>
        <taxon>malvids</taxon>
        <taxon>Malvales</taxon>
        <taxon>Malvaceae</taxon>
        <taxon>Helicteroideae</taxon>
        <taxon>Durio</taxon>
    </lineage>
</organism>
<gene>
    <name evidence="12" type="primary">LOC111286790</name>
</gene>
<dbReference type="KEGG" id="dzi:111286790"/>
<evidence type="ECO:0000256" key="3">
    <source>
        <dbReference type="ARBA" id="ARBA00022692"/>
    </source>
</evidence>
<dbReference type="GeneID" id="111286790"/>